<organism evidence="2 3">
    <name type="scientific">Reichenbachiella agarivorans</name>
    <dbReference type="NCBI Taxonomy" id="2979464"/>
    <lineage>
        <taxon>Bacteria</taxon>
        <taxon>Pseudomonadati</taxon>
        <taxon>Bacteroidota</taxon>
        <taxon>Cytophagia</taxon>
        <taxon>Cytophagales</taxon>
        <taxon>Reichenbachiellaceae</taxon>
        <taxon>Reichenbachiella</taxon>
    </lineage>
</organism>
<evidence type="ECO:0000256" key="1">
    <source>
        <dbReference type="SAM" id="MobiDB-lite"/>
    </source>
</evidence>
<reference evidence="2" key="1">
    <citation type="submission" date="2022-09" db="EMBL/GenBank/DDBJ databases">
        <title>Comparative genomics and taxonomic characterization of three novel marine species of genus Reichenbachiella exhibiting antioxidant and polysaccharide degradation activities.</title>
        <authorList>
            <person name="Muhammad N."/>
            <person name="Lee Y.-J."/>
            <person name="Ko J."/>
            <person name="Kim S.-G."/>
        </authorList>
    </citation>
    <scope>NUCLEOTIDE SEQUENCE</scope>
    <source>
        <strain evidence="2">BKB1-1</strain>
    </source>
</reference>
<evidence type="ECO:0000313" key="3">
    <source>
        <dbReference type="Proteomes" id="UP001065174"/>
    </source>
</evidence>
<dbReference type="Proteomes" id="UP001065174">
    <property type="component" value="Chromosome"/>
</dbReference>
<dbReference type="RefSeq" id="WP_262310421.1">
    <property type="nucleotide sequence ID" value="NZ_CP106679.1"/>
</dbReference>
<gene>
    <name evidence="2" type="ORF">N6H18_03345</name>
</gene>
<keyword evidence="3" id="KW-1185">Reference proteome</keyword>
<feature type="region of interest" description="Disordered" evidence="1">
    <location>
        <begin position="1"/>
        <end position="28"/>
    </location>
</feature>
<protein>
    <submittedName>
        <fullName evidence="2">Uncharacterized protein</fullName>
    </submittedName>
</protein>
<proteinExistence type="predicted"/>
<dbReference type="EMBL" id="CP106679">
    <property type="protein sequence ID" value="UXP32990.1"/>
    <property type="molecule type" value="Genomic_DNA"/>
</dbReference>
<accession>A0ABY6CR51</accession>
<name>A0ABY6CR51_9BACT</name>
<sequence>MKSRTSDPYSIEKKQPSPPEALEGWTSSSEASVLLVCGSSASP</sequence>
<evidence type="ECO:0000313" key="2">
    <source>
        <dbReference type="EMBL" id="UXP32990.1"/>
    </source>
</evidence>